<proteinExistence type="predicted"/>
<keyword evidence="5" id="KW-1185">Reference proteome</keyword>
<accession>A0ABY6U075</accession>
<organism evidence="4 5">
    <name type="scientific">Bionectria ochroleuca</name>
    <name type="common">Gliocladium roseum</name>
    <dbReference type="NCBI Taxonomy" id="29856"/>
    <lineage>
        <taxon>Eukaryota</taxon>
        <taxon>Fungi</taxon>
        <taxon>Dikarya</taxon>
        <taxon>Ascomycota</taxon>
        <taxon>Pezizomycotina</taxon>
        <taxon>Sordariomycetes</taxon>
        <taxon>Hypocreomycetidae</taxon>
        <taxon>Hypocreales</taxon>
        <taxon>Bionectriaceae</taxon>
        <taxon>Clonostachys</taxon>
    </lineage>
</organism>
<feature type="compositionally biased region" description="Polar residues" evidence="2">
    <location>
        <begin position="528"/>
        <end position="541"/>
    </location>
</feature>
<evidence type="ECO:0000313" key="5">
    <source>
        <dbReference type="Proteomes" id="UP000766486"/>
    </source>
</evidence>
<dbReference type="EMBL" id="CABFNS010000719">
    <property type="protein sequence ID" value="VUC24352.1"/>
    <property type="molecule type" value="Genomic_DNA"/>
</dbReference>
<feature type="compositionally biased region" description="Acidic residues" evidence="2">
    <location>
        <begin position="158"/>
        <end position="181"/>
    </location>
</feature>
<dbReference type="InterPro" id="IPR016197">
    <property type="entry name" value="Chromo-like_dom_sf"/>
</dbReference>
<feature type="compositionally biased region" description="Polar residues" evidence="2">
    <location>
        <begin position="289"/>
        <end position="310"/>
    </location>
</feature>
<evidence type="ECO:0000256" key="2">
    <source>
        <dbReference type="SAM" id="MobiDB-lite"/>
    </source>
</evidence>
<dbReference type="Pfam" id="PF00385">
    <property type="entry name" value="Chromo"/>
    <property type="match status" value="1"/>
</dbReference>
<feature type="domain" description="Chromo" evidence="3">
    <location>
        <begin position="37"/>
        <end position="75"/>
    </location>
</feature>
<evidence type="ECO:0000259" key="3">
    <source>
        <dbReference type="PROSITE" id="PS50013"/>
    </source>
</evidence>
<feature type="compositionally biased region" description="Polar residues" evidence="2">
    <location>
        <begin position="190"/>
        <end position="208"/>
    </location>
</feature>
<dbReference type="Proteomes" id="UP000766486">
    <property type="component" value="Unassembled WGS sequence"/>
</dbReference>
<dbReference type="InterPro" id="IPR000953">
    <property type="entry name" value="Chromo/chromo_shadow_dom"/>
</dbReference>
<gene>
    <name evidence="4" type="ORF">CLO192961_LOCUS139090</name>
</gene>
<reference evidence="4 5" key="1">
    <citation type="submission" date="2019-06" db="EMBL/GenBank/DDBJ databases">
        <authorList>
            <person name="Broberg M."/>
        </authorList>
    </citation>
    <scope>NUCLEOTIDE SEQUENCE [LARGE SCALE GENOMIC DNA]</scope>
</reference>
<evidence type="ECO:0000313" key="4">
    <source>
        <dbReference type="EMBL" id="VUC24352.1"/>
    </source>
</evidence>
<dbReference type="CDD" id="cd18966">
    <property type="entry name" value="chromodomain"/>
    <property type="match status" value="1"/>
</dbReference>
<dbReference type="SUPFAM" id="SSF54160">
    <property type="entry name" value="Chromo domain-like"/>
    <property type="match status" value="1"/>
</dbReference>
<dbReference type="Gene3D" id="2.40.50.40">
    <property type="match status" value="1"/>
</dbReference>
<dbReference type="InterPro" id="IPR023780">
    <property type="entry name" value="Chromo_domain"/>
</dbReference>
<dbReference type="PROSITE" id="PS50013">
    <property type="entry name" value="CHROMO_2"/>
    <property type="match status" value="1"/>
</dbReference>
<feature type="compositionally biased region" description="Polar residues" evidence="2">
    <location>
        <begin position="433"/>
        <end position="446"/>
    </location>
</feature>
<feature type="compositionally biased region" description="Low complexity" evidence="2">
    <location>
        <begin position="273"/>
        <end position="288"/>
    </location>
</feature>
<evidence type="ECO:0000256" key="1">
    <source>
        <dbReference type="ARBA" id="ARBA00011353"/>
    </source>
</evidence>
<feature type="region of interest" description="Disordered" evidence="2">
    <location>
        <begin position="153"/>
        <end position="351"/>
    </location>
</feature>
<feature type="region of interest" description="Disordered" evidence="2">
    <location>
        <begin position="511"/>
        <end position="541"/>
    </location>
</feature>
<comment type="caution">
    <text evidence="4">The sequence shown here is derived from an EMBL/GenBank/DDBJ whole genome shotgun (WGS) entry which is preliminary data.</text>
</comment>
<protein>
    <recommendedName>
        <fullName evidence="3">Chromo domain-containing protein</fullName>
    </recommendedName>
</protein>
<name>A0ABY6U075_BIOOC</name>
<comment type="subunit">
    <text evidence="1">Component of the NuA4 histone acetyltransferase complex.</text>
</comment>
<sequence>MDFTPPDVEMLDADSADDDNLSLTSTIADEINSDEEWTAEGIIAEGRVNGVKHWLVEWTGYPLAEATWEPRTHVKGQLLRTWRKRKARQERGEEERFDLNIWRNALSEQLRSKYARHEQRNEKRLRMGLAPTTWKQPVEELLELTLDFYPEFETRDENSDEEDLSGDDDDDDDDNDDDDDDGKGFEWERPNNTASNSLQAKSLSTTEPNCGMANKERPQKPFDKSQKIHPSPSAPITGNAHAPGPELGPNLPLAFATSSQPDPAPSLTKDVTPKAPKTPLAAAPTPTKSVPNTLHSQPAQSMKNNSNSNAEGRPNSLARSGNDKPTGLKSRGNRIINTMGGGAPANVFAGGSTRKARPTLLDAASDMSKEPRLVNLRQQRLIQQGRRDKEDNAPAQLPKRLISLDPKARTGDLNAGQPTKSSESPFIKPKNLIETSQNPPALSTTVPAYKGQDNANEPRPKTLKRKKSVRFDDSVTYQEPTYTVLETESLFFEDSRISRLPQGEQDINSPLEAAGSTFRPPTPPRNTHVASPQPWTSQGTQSVTKRCMLGPKSPKHIDIIFRNIPEQTSHPWLSEFIQCTHLVFGHVCIASDFRSQSQHLRQGQNLASGGLLCPTSHSAFENLAKRLNMASKGVMLYSERYCILLYPAMCTDWDFEITPSYSAGNLLRYIIFEPTPLMHKDSFAKKNPQESLTLPRGVSHFLQLDSKRLVPQLRLNQGVQSHNVFIVFPTPSRVQEARFISTWLRVSKKIGLQVYSSSVPGDWARFRGTGIGTIIIHEDVISKIRLFPDLAEMMRESGRSGNYAVFVFQQALARFCRFPSSLQKSQVGDIILYRILPSHKVFMMTPSFILSQPQEAYDFVIWFKNDLQVNGTSYRSKLAVCCDINDWVRQLAIGEALKGGTRQNRVHSQDIQAWLGLWQQLEDLMAKSAKEGEPDSFLLFAPESIDGNDEQSLVNWFGAWTINHLDIASRFFVLGSNCTQVSRMTREMKILEYADDADEDQPDVAREAALDTASQLLSVTISQAPSVSNPQGATSALTGPKGALQLIETDSASAIKFYLQMLTQRCQHSMALVYNRPVAYWHLDMPWRYGDLSSEFGAYFHWFKYFNGLKAGARLKNTFLGLFYTVTNAWKSDEASTDRTPIRDPARRPWIAIFRPREPHYRPWRSTELLIWDSGYSKQFLNRPQIHETDLIEAQQELIKLVVQENRGKNPGLPIDKVWVAGRDMSYHSPYSHPLDVCLDTLEAFATELKTWVPAPKEQMPSRGWRTVVGNEGPNKEIQSPIIDEKRVEPGQKLNIVFHPPPGRQPNQPSQCDNRLHREVMRAASQPSIDGNFTYRFCPTQEWYSRQQEEDRAFSHICVESWRKIFAIFKVKEAKQAKQAEITGQVSK</sequence>
<feature type="region of interest" description="Disordered" evidence="2">
    <location>
        <begin position="405"/>
        <end position="465"/>
    </location>
</feature>
<feature type="compositionally biased region" description="Basic and acidic residues" evidence="2">
    <location>
        <begin position="214"/>
        <end position="226"/>
    </location>
</feature>